<dbReference type="SUPFAM" id="SSF53383">
    <property type="entry name" value="PLP-dependent transferases"/>
    <property type="match status" value="1"/>
</dbReference>
<feature type="non-terminal residue" evidence="2">
    <location>
        <position position="1"/>
    </location>
</feature>
<evidence type="ECO:0000313" key="2">
    <source>
        <dbReference type="EMBL" id="NEB87246.1"/>
    </source>
</evidence>
<gene>
    <name evidence="2" type="ORF">G3I43_24195</name>
</gene>
<dbReference type="GO" id="GO:0008483">
    <property type="term" value="F:transaminase activity"/>
    <property type="evidence" value="ECO:0007669"/>
    <property type="project" value="UniProtKB-KW"/>
</dbReference>
<dbReference type="InterPro" id="IPR015422">
    <property type="entry name" value="PyrdxlP-dep_Trfase_small"/>
</dbReference>
<dbReference type="CDD" id="cd00609">
    <property type="entry name" value="AAT_like"/>
    <property type="match status" value="1"/>
</dbReference>
<evidence type="ECO:0000259" key="1">
    <source>
        <dbReference type="Pfam" id="PF00155"/>
    </source>
</evidence>
<protein>
    <submittedName>
        <fullName evidence="2">Aminotransferase class I/II-fold pyridoxal phosphate-dependent enzyme</fullName>
    </submittedName>
</protein>
<dbReference type="EMBL" id="JAAGMK010000694">
    <property type="protein sequence ID" value="NEB87246.1"/>
    <property type="molecule type" value="Genomic_DNA"/>
</dbReference>
<sequence length="279" mass="29293">IERVLAAHLRPGDAVAVEDPGWGSVLDLVTALGLRAVPVGVDDSGPVTADVERALRAGARALVVTDRAQNPTGASLDAPRARELRTVLGRHPDVLLIEDDHGHAIVDLPLHPLAGATAHWAFIRSAAKAYGPDLRVATLTGDAVTVDRVVGRQRLGPGWVSRLLQRALLHLWTSDAIDTRAVSRSYGDRRDALIHALAERGVVARGRSGMNVWVPVSDETGAVTRLLHAGWAAAPGARFRLDTPQGVRLTVSPLTPADIGPLADAVAAAAGPARPVSYG</sequence>
<feature type="domain" description="Aminotransferase class I/classII large" evidence="1">
    <location>
        <begin position="7"/>
        <end position="265"/>
    </location>
</feature>
<organism evidence="2">
    <name type="scientific">Streptomyces anulatus</name>
    <name type="common">Streptomyces chrysomallus</name>
    <dbReference type="NCBI Taxonomy" id="1892"/>
    <lineage>
        <taxon>Bacteria</taxon>
        <taxon>Bacillati</taxon>
        <taxon>Actinomycetota</taxon>
        <taxon>Actinomycetes</taxon>
        <taxon>Kitasatosporales</taxon>
        <taxon>Streptomycetaceae</taxon>
        <taxon>Streptomyces</taxon>
    </lineage>
</organism>
<dbReference type="Gene3D" id="3.40.640.10">
    <property type="entry name" value="Type I PLP-dependent aspartate aminotransferase-like (Major domain)"/>
    <property type="match status" value="1"/>
</dbReference>
<dbReference type="InterPro" id="IPR004839">
    <property type="entry name" value="Aminotransferase_I/II_large"/>
</dbReference>
<dbReference type="AlphaFoldDB" id="A0A6G3SW48"/>
<comment type="caution">
    <text evidence="2">The sequence shown here is derived from an EMBL/GenBank/DDBJ whole genome shotgun (WGS) entry which is preliminary data.</text>
</comment>
<name>A0A6G3SW48_STRAQ</name>
<dbReference type="InterPro" id="IPR015421">
    <property type="entry name" value="PyrdxlP-dep_Trfase_major"/>
</dbReference>
<dbReference type="PANTHER" id="PTHR46577:SF1">
    <property type="entry name" value="HTH-TYPE TRANSCRIPTIONAL REGULATORY PROTEIN GABR"/>
    <property type="match status" value="1"/>
</dbReference>
<keyword evidence="2" id="KW-0808">Transferase</keyword>
<dbReference type="Pfam" id="PF00155">
    <property type="entry name" value="Aminotran_1_2"/>
    <property type="match status" value="1"/>
</dbReference>
<dbReference type="InterPro" id="IPR015424">
    <property type="entry name" value="PyrdxlP-dep_Trfase"/>
</dbReference>
<accession>A0A6G3SW48</accession>
<proteinExistence type="predicted"/>
<reference evidence="2" key="1">
    <citation type="submission" date="2020-01" db="EMBL/GenBank/DDBJ databases">
        <title>Insect and environment-associated Actinomycetes.</title>
        <authorList>
            <person name="Currrie C."/>
            <person name="Chevrette M."/>
            <person name="Carlson C."/>
            <person name="Stubbendieck R."/>
            <person name="Wendt-Pienkowski E."/>
        </authorList>
    </citation>
    <scope>NUCLEOTIDE SEQUENCE</scope>
    <source>
        <strain evidence="2">SID505</strain>
    </source>
</reference>
<dbReference type="InterPro" id="IPR051446">
    <property type="entry name" value="HTH_trans_reg/aminotransferase"/>
</dbReference>
<dbReference type="PANTHER" id="PTHR46577">
    <property type="entry name" value="HTH-TYPE TRANSCRIPTIONAL REGULATORY PROTEIN GABR"/>
    <property type="match status" value="1"/>
</dbReference>
<keyword evidence="2" id="KW-0032">Aminotransferase</keyword>
<dbReference type="GO" id="GO:0030170">
    <property type="term" value="F:pyridoxal phosphate binding"/>
    <property type="evidence" value="ECO:0007669"/>
    <property type="project" value="InterPro"/>
</dbReference>
<dbReference type="Gene3D" id="3.90.1150.10">
    <property type="entry name" value="Aspartate Aminotransferase, domain 1"/>
    <property type="match status" value="1"/>
</dbReference>
<dbReference type="RefSeq" id="WP_164258862.1">
    <property type="nucleotide sequence ID" value="NZ_JAAGMK010000694.1"/>
</dbReference>